<proteinExistence type="predicted"/>
<dbReference type="Proteomes" id="UP001362999">
    <property type="component" value="Unassembled WGS sequence"/>
</dbReference>
<evidence type="ECO:0000256" key="1">
    <source>
        <dbReference type="ARBA" id="ARBA00022737"/>
    </source>
</evidence>
<dbReference type="PROSITE" id="PS51073">
    <property type="entry name" value="RPEL"/>
    <property type="match status" value="2"/>
</dbReference>
<gene>
    <name evidence="4" type="ORF">R3P38DRAFT_2840550</name>
</gene>
<dbReference type="SMART" id="SM00707">
    <property type="entry name" value="RPEL"/>
    <property type="match status" value="2"/>
</dbReference>
<feature type="repeat" description="RPEL" evidence="2">
    <location>
        <begin position="64"/>
        <end position="89"/>
    </location>
</feature>
<keyword evidence="5" id="KW-1185">Reference proteome</keyword>
<reference evidence="4 5" key="1">
    <citation type="journal article" date="2024" name="J Genomics">
        <title>Draft genome sequencing and assembly of Favolaschia claudopus CIRM-BRFM 2984 isolated from oak limbs.</title>
        <authorList>
            <person name="Navarro D."/>
            <person name="Drula E."/>
            <person name="Chaduli D."/>
            <person name="Cazenave R."/>
            <person name="Ahrendt S."/>
            <person name="Wang J."/>
            <person name="Lipzen A."/>
            <person name="Daum C."/>
            <person name="Barry K."/>
            <person name="Grigoriev I.V."/>
            <person name="Favel A."/>
            <person name="Rosso M.N."/>
            <person name="Martin F."/>
        </authorList>
    </citation>
    <scope>NUCLEOTIDE SEQUENCE [LARGE SCALE GENOMIC DNA]</scope>
    <source>
        <strain evidence="4 5">CIRM-BRFM 2984</strain>
    </source>
</reference>
<dbReference type="AlphaFoldDB" id="A0AAW0E0X3"/>
<evidence type="ECO:0000256" key="2">
    <source>
        <dbReference type="PROSITE-ProRule" id="PRU00401"/>
    </source>
</evidence>
<comment type="caution">
    <text evidence="4">The sequence shown here is derived from an EMBL/GenBank/DDBJ whole genome shotgun (WGS) entry which is preliminary data.</text>
</comment>
<feature type="non-terminal residue" evidence="4">
    <location>
        <position position="96"/>
    </location>
</feature>
<evidence type="ECO:0008006" key="6">
    <source>
        <dbReference type="Google" id="ProtNLM"/>
    </source>
</evidence>
<name>A0AAW0E0X3_9AGAR</name>
<evidence type="ECO:0000313" key="5">
    <source>
        <dbReference type="Proteomes" id="UP001362999"/>
    </source>
</evidence>
<organism evidence="4 5">
    <name type="scientific">Favolaschia claudopus</name>
    <dbReference type="NCBI Taxonomy" id="2862362"/>
    <lineage>
        <taxon>Eukaryota</taxon>
        <taxon>Fungi</taxon>
        <taxon>Dikarya</taxon>
        <taxon>Basidiomycota</taxon>
        <taxon>Agaricomycotina</taxon>
        <taxon>Agaricomycetes</taxon>
        <taxon>Agaricomycetidae</taxon>
        <taxon>Agaricales</taxon>
        <taxon>Marasmiineae</taxon>
        <taxon>Mycenaceae</taxon>
        <taxon>Favolaschia</taxon>
    </lineage>
</organism>
<evidence type="ECO:0000256" key="3">
    <source>
        <dbReference type="SAM" id="MobiDB-lite"/>
    </source>
</evidence>
<dbReference type="InterPro" id="IPR004018">
    <property type="entry name" value="RPEL_repeat"/>
</dbReference>
<feature type="region of interest" description="Disordered" evidence="3">
    <location>
        <begin position="68"/>
        <end position="96"/>
    </location>
</feature>
<protein>
    <recommendedName>
        <fullName evidence="6">RPEL repeat protein</fullName>
    </recommendedName>
</protein>
<dbReference type="Gene3D" id="6.10.140.2130">
    <property type="match status" value="2"/>
</dbReference>
<feature type="compositionally biased region" description="Basic and acidic residues" evidence="3">
    <location>
        <begin position="16"/>
        <end position="29"/>
    </location>
</feature>
<feature type="repeat" description="RPEL" evidence="2">
    <location>
        <begin position="19"/>
        <end position="44"/>
    </location>
</feature>
<feature type="compositionally biased region" description="Basic and acidic residues" evidence="3">
    <location>
        <begin position="74"/>
        <end position="89"/>
    </location>
</feature>
<sequence length="96" mass="10718">MSERPNHPRQTSIDEQTARHLEDKIAHRPDKTELIERNILKDDKGIAPGLVAAKEKLQRSQLEDQLAKAVASRPTREELEKSGILKESEESPAAAA</sequence>
<evidence type="ECO:0000313" key="4">
    <source>
        <dbReference type="EMBL" id="KAK7057314.1"/>
    </source>
</evidence>
<feature type="region of interest" description="Disordered" evidence="3">
    <location>
        <begin position="1"/>
        <end position="29"/>
    </location>
</feature>
<dbReference type="EMBL" id="JAWWNJ010000004">
    <property type="protein sequence ID" value="KAK7057314.1"/>
    <property type="molecule type" value="Genomic_DNA"/>
</dbReference>
<accession>A0AAW0E0X3</accession>
<dbReference type="Pfam" id="PF02755">
    <property type="entry name" value="RPEL"/>
    <property type="match status" value="2"/>
</dbReference>
<keyword evidence="1" id="KW-0677">Repeat</keyword>